<dbReference type="InterPro" id="IPR001841">
    <property type="entry name" value="Znf_RING"/>
</dbReference>
<dbReference type="Pfam" id="PF13639">
    <property type="entry name" value="zf-RING_2"/>
    <property type="match status" value="1"/>
</dbReference>
<dbReference type="Proteomes" id="UP001145021">
    <property type="component" value="Unassembled WGS sequence"/>
</dbReference>
<keyword evidence="1" id="KW-0862">Zinc</keyword>
<name>A0A9W7XGY8_9FUNG</name>
<protein>
    <recommendedName>
        <fullName evidence="4">RING-type domain-containing protein</fullName>
    </recommendedName>
</protein>
<evidence type="ECO:0000313" key="6">
    <source>
        <dbReference type="Proteomes" id="UP001145021"/>
    </source>
</evidence>
<comment type="caution">
    <text evidence="5">The sequence shown here is derived from an EMBL/GenBank/DDBJ whole genome shotgun (WGS) entry which is preliminary data.</text>
</comment>
<feature type="region of interest" description="Disordered" evidence="3">
    <location>
        <begin position="250"/>
        <end position="343"/>
    </location>
</feature>
<keyword evidence="1" id="KW-0863">Zinc-finger</keyword>
<dbReference type="GO" id="GO:0005634">
    <property type="term" value="C:nucleus"/>
    <property type="evidence" value="ECO:0007669"/>
    <property type="project" value="TreeGrafter"/>
</dbReference>
<evidence type="ECO:0000256" key="2">
    <source>
        <dbReference type="SAM" id="Coils"/>
    </source>
</evidence>
<dbReference type="GO" id="GO:0016567">
    <property type="term" value="P:protein ubiquitination"/>
    <property type="evidence" value="ECO:0007669"/>
    <property type="project" value="TreeGrafter"/>
</dbReference>
<dbReference type="GO" id="GO:0061630">
    <property type="term" value="F:ubiquitin protein ligase activity"/>
    <property type="evidence" value="ECO:0007669"/>
    <property type="project" value="TreeGrafter"/>
</dbReference>
<feature type="coiled-coil region" evidence="2">
    <location>
        <begin position="107"/>
        <end position="145"/>
    </location>
</feature>
<dbReference type="GO" id="GO:0031297">
    <property type="term" value="P:replication fork processing"/>
    <property type="evidence" value="ECO:0007669"/>
    <property type="project" value="TreeGrafter"/>
</dbReference>
<dbReference type="CDD" id="cd16448">
    <property type="entry name" value="RING-H2"/>
    <property type="match status" value="1"/>
</dbReference>
<evidence type="ECO:0000259" key="4">
    <source>
        <dbReference type="PROSITE" id="PS50089"/>
    </source>
</evidence>
<dbReference type="PANTHER" id="PTHR46569:SF1">
    <property type="entry name" value="E3 UBIQUITIN-PROTEIN LIGASE RFWD3-RELATED"/>
    <property type="match status" value="1"/>
</dbReference>
<feature type="domain" description="RING-type" evidence="4">
    <location>
        <begin position="3"/>
        <end position="67"/>
    </location>
</feature>
<dbReference type="InterPro" id="IPR052639">
    <property type="entry name" value="TRAIP_ubiq-protein_ligase"/>
</dbReference>
<sequence>MSCVICCENLLEHINGQTTVSPINSSSNVRSDWQSQPSVLSCGHVFHQGCISAWLAHSTRRSCPTCRTRHTGAPIAIYFEVDVQSGSGPSEQTTPTISQLQHRNHMIRTLCTNVEQAQSEASKAREELNALKKQYAEKCSEHHAETVKSKGLRERAVGNKKAIADLKVANMKLDKTVAEQARQIEALSAQLEATQAELEEQKRVVANMGDVRAVNEGLARSLKKEKSRNETLTLLNAQLASKVASIAKPDTNANANANGDKAACSDVAEGSSSLDTRHVEEGQRQKDTSASDETKTSGTYHVITDTDSDLEEDATAVTSSIAASRTRVGTSAGTGTQPSTRLPSTFELPLTAIRTAESKSARNPFAIAAIPDGRGIGPSEFLFSLSLNSIDLSRKNNAIGNSQVSANTATQIKNSVGRKVAYPRCPSKLAGSLSPIPSLPMLKYSPKPIVSDGMGGSRGTKPRTLSTSRSARGSRNIKGKQPASTIQAKINWSFKKQD</sequence>
<dbReference type="EMBL" id="JANBOH010000420">
    <property type="protein sequence ID" value="KAJ1642346.1"/>
    <property type="molecule type" value="Genomic_DNA"/>
</dbReference>
<reference evidence="5" key="1">
    <citation type="submission" date="2022-07" db="EMBL/GenBank/DDBJ databases">
        <title>Phylogenomic reconstructions and comparative analyses of Kickxellomycotina fungi.</title>
        <authorList>
            <person name="Reynolds N.K."/>
            <person name="Stajich J.E."/>
            <person name="Barry K."/>
            <person name="Grigoriev I.V."/>
            <person name="Crous P."/>
            <person name="Smith M.E."/>
        </authorList>
    </citation>
    <scope>NUCLEOTIDE SEQUENCE</scope>
    <source>
        <strain evidence="5">NBRC 105413</strain>
    </source>
</reference>
<organism evidence="5 6">
    <name type="scientific">Coemansia asiatica</name>
    <dbReference type="NCBI Taxonomy" id="1052880"/>
    <lineage>
        <taxon>Eukaryota</taxon>
        <taxon>Fungi</taxon>
        <taxon>Fungi incertae sedis</taxon>
        <taxon>Zoopagomycota</taxon>
        <taxon>Kickxellomycotina</taxon>
        <taxon>Kickxellomycetes</taxon>
        <taxon>Kickxellales</taxon>
        <taxon>Kickxellaceae</taxon>
        <taxon>Coemansia</taxon>
    </lineage>
</organism>
<feature type="compositionally biased region" description="Polar residues" evidence="3">
    <location>
        <begin position="316"/>
        <end position="343"/>
    </location>
</feature>
<feature type="compositionally biased region" description="Polar residues" evidence="3">
    <location>
        <begin position="463"/>
        <end position="473"/>
    </location>
</feature>
<accession>A0A9W7XGY8</accession>
<dbReference type="Gene3D" id="3.30.40.10">
    <property type="entry name" value="Zinc/RING finger domain, C3HC4 (zinc finger)"/>
    <property type="match status" value="1"/>
</dbReference>
<dbReference type="SMART" id="SM00184">
    <property type="entry name" value="RING"/>
    <property type="match status" value="1"/>
</dbReference>
<dbReference type="PANTHER" id="PTHR46569">
    <property type="entry name" value="E3 UBIQUITIN-PROTEIN LIGASE TRAIP"/>
    <property type="match status" value="1"/>
</dbReference>
<dbReference type="PROSITE" id="PS50089">
    <property type="entry name" value="ZF_RING_2"/>
    <property type="match status" value="1"/>
</dbReference>
<feature type="coiled-coil region" evidence="2">
    <location>
        <begin position="170"/>
        <end position="204"/>
    </location>
</feature>
<dbReference type="SUPFAM" id="SSF57850">
    <property type="entry name" value="RING/U-box"/>
    <property type="match status" value="1"/>
</dbReference>
<keyword evidence="1" id="KW-0479">Metal-binding</keyword>
<gene>
    <name evidence="5" type="ORF">LPJ64_005807</name>
</gene>
<dbReference type="AlphaFoldDB" id="A0A9W7XGY8"/>
<proteinExistence type="predicted"/>
<dbReference type="InterPro" id="IPR013083">
    <property type="entry name" value="Znf_RING/FYVE/PHD"/>
</dbReference>
<dbReference type="GO" id="GO:0090734">
    <property type="term" value="C:site of DNA damage"/>
    <property type="evidence" value="ECO:0007669"/>
    <property type="project" value="TreeGrafter"/>
</dbReference>
<feature type="region of interest" description="Disordered" evidence="3">
    <location>
        <begin position="449"/>
        <end position="498"/>
    </location>
</feature>
<dbReference type="GO" id="GO:0008270">
    <property type="term" value="F:zinc ion binding"/>
    <property type="evidence" value="ECO:0007669"/>
    <property type="project" value="UniProtKB-KW"/>
</dbReference>
<feature type="compositionally biased region" description="Basic and acidic residues" evidence="3">
    <location>
        <begin position="275"/>
        <end position="295"/>
    </location>
</feature>
<evidence type="ECO:0000313" key="5">
    <source>
        <dbReference type="EMBL" id="KAJ1642346.1"/>
    </source>
</evidence>
<evidence type="ECO:0000256" key="1">
    <source>
        <dbReference type="PROSITE-ProRule" id="PRU00175"/>
    </source>
</evidence>
<evidence type="ECO:0000256" key="3">
    <source>
        <dbReference type="SAM" id="MobiDB-lite"/>
    </source>
</evidence>
<keyword evidence="6" id="KW-1185">Reference proteome</keyword>
<keyword evidence="2" id="KW-0175">Coiled coil</keyword>